<dbReference type="PANTHER" id="PTHR15002">
    <property type="entry name" value="RIBOSOMAL BIOGENESIS PROTEIN LAS1L"/>
    <property type="match status" value="1"/>
</dbReference>
<dbReference type="GO" id="GO:0004519">
    <property type="term" value="F:endonuclease activity"/>
    <property type="evidence" value="ECO:0007669"/>
    <property type="project" value="InterPro"/>
</dbReference>
<dbReference type="EMBL" id="CAMAPE010000054">
    <property type="protein sequence ID" value="CAH9111596.1"/>
    <property type="molecule type" value="Genomic_DNA"/>
</dbReference>
<organism evidence="1 2">
    <name type="scientific">Cuscuta europaea</name>
    <name type="common">European dodder</name>
    <dbReference type="NCBI Taxonomy" id="41803"/>
    <lineage>
        <taxon>Eukaryota</taxon>
        <taxon>Viridiplantae</taxon>
        <taxon>Streptophyta</taxon>
        <taxon>Embryophyta</taxon>
        <taxon>Tracheophyta</taxon>
        <taxon>Spermatophyta</taxon>
        <taxon>Magnoliopsida</taxon>
        <taxon>eudicotyledons</taxon>
        <taxon>Gunneridae</taxon>
        <taxon>Pentapetalae</taxon>
        <taxon>asterids</taxon>
        <taxon>lamiids</taxon>
        <taxon>Solanales</taxon>
        <taxon>Convolvulaceae</taxon>
        <taxon>Cuscuteae</taxon>
        <taxon>Cuscuta</taxon>
        <taxon>Cuscuta subgen. Cuscuta</taxon>
    </lineage>
</organism>
<protein>
    <submittedName>
        <fullName evidence="1">Uncharacterized protein</fullName>
    </submittedName>
</protein>
<evidence type="ECO:0000313" key="1">
    <source>
        <dbReference type="EMBL" id="CAH9111596.1"/>
    </source>
</evidence>
<dbReference type="AlphaFoldDB" id="A0A9P0ZQU9"/>
<comment type="caution">
    <text evidence="1">The sequence shown here is derived from an EMBL/GenBank/DDBJ whole genome shotgun (WGS) entry which is preliminary data.</text>
</comment>
<proteinExistence type="predicted"/>
<evidence type="ECO:0000313" key="2">
    <source>
        <dbReference type="Proteomes" id="UP001152484"/>
    </source>
</evidence>
<accession>A0A9P0ZQU9</accession>
<reference evidence="1" key="1">
    <citation type="submission" date="2022-07" db="EMBL/GenBank/DDBJ databases">
        <authorList>
            <person name="Macas J."/>
            <person name="Novak P."/>
            <person name="Neumann P."/>
        </authorList>
    </citation>
    <scope>NUCLEOTIDE SEQUENCE</scope>
</reference>
<dbReference type="GO" id="GO:0000470">
    <property type="term" value="P:maturation of LSU-rRNA"/>
    <property type="evidence" value="ECO:0007669"/>
    <property type="project" value="TreeGrafter"/>
</dbReference>
<sequence>MESLPGIKESNFNEVGEQTLHDLKLVPWLNWEEWSIIADSLFSSTPLSVYSALLRISTWRNRGCIPVAIDVTASIIEIQQKDPFFRDNVPKGAQLSEEILTMLYSMAITRFVNGVIEKNRKKNEISIAEAADAIGIPRMVIDVRHEGSHRDLPSLKLARLASTKALDWLQSYYWKPQRDAIKRDQTTKFQKETRDKLHELANCLKEKENGTLCSFTKKKSPMKPVTKYLKNILRLYYSSSSEVVSVLLEMLLNALDSSHLAGQPDCAETVNGSLGIDAIFDDWKPVLTKLSKKASDFLVMFLRGILDKIEILAAMESQVGNATVSRQIQRLSLLLESLAVNMKSSEDLVLQKANLHAVLCKCLTLSSHGNKHLMSSSVILASLLGNIPLLDKLKKLSLLSVFEESDPPTVQSEIFLSRQEESLHQAVKKLELIKLRSLKGKKVNESPNRAVVGIRRWVVVDSWKPCPIGMLPHDFGFSGRLPILDCIQVSEPSSPNSNCGKRVADIAVQCLDSSAHKKTREAESEDMYEADENQNKMSSSGIKGCLMIGGDWKKISSEELLAFASSVRILV</sequence>
<dbReference type="Proteomes" id="UP001152484">
    <property type="component" value="Unassembled WGS sequence"/>
</dbReference>
<dbReference type="GO" id="GO:0030687">
    <property type="term" value="C:preribosome, large subunit precursor"/>
    <property type="evidence" value="ECO:0007669"/>
    <property type="project" value="TreeGrafter"/>
</dbReference>
<dbReference type="Pfam" id="PF04031">
    <property type="entry name" value="Las1"/>
    <property type="match status" value="1"/>
</dbReference>
<dbReference type="PANTHER" id="PTHR15002:SF0">
    <property type="entry name" value="RIBOSOMAL BIOGENESIS PROTEIN LAS1L"/>
    <property type="match status" value="1"/>
</dbReference>
<dbReference type="OrthoDB" id="10263222at2759"/>
<dbReference type="InterPro" id="IPR007174">
    <property type="entry name" value="Las1"/>
</dbReference>
<keyword evidence="2" id="KW-1185">Reference proteome</keyword>
<dbReference type="GO" id="GO:0090730">
    <property type="term" value="C:Las1 complex"/>
    <property type="evidence" value="ECO:0007669"/>
    <property type="project" value="InterPro"/>
</dbReference>
<gene>
    <name evidence="1" type="ORF">CEURO_LOCUS19321</name>
</gene>
<dbReference type="GO" id="GO:0000460">
    <property type="term" value="P:maturation of 5.8S rRNA"/>
    <property type="evidence" value="ECO:0007669"/>
    <property type="project" value="TreeGrafter"/>
</dbReference>
<name>A0A9P0ZQU9_CUSEU</name>